<dbReference type="PRINTS" id="PR00153">
    <property type="entry name" value="CSAPPISMRASE"/>
</dbReference>
<evidence type="ECO:0000313" key="8">
    <source>
        <dbReference type="Proteomes" id="UP000606991"/>
    </source>
</evidence>
<dbReference type="PANTHER" id="PTHR45625">
    <property type="entry name" value="PEPTIDYL-PROLYL CIS-TRANS ISOMERASE-RELATED"/>
    <property type="match status" value="1"/>
</dbReference>
<dbReference type="PANTHER" id="PTHR45625:SF4">
    <property type="entry name" value="PEPTIDYLPROLYL ISOMERASE DOMAIN AND WD REPEAT-CONTAINING PROTEIN 1"/>
    <property type="match status" value="1"/>
</dbReference>
<dbReference type="InterPro" id="IPR029000">
    <property type="entry name" value="Cyclophilin-like_dom_sf"/>
</dbReference>
<evidence type="ECO:0000256" key="5">
    <source>
        <dbReference type="RuleBase" id="RU363019"/>
    </source>
</evidence>
<dbReference type="InterPro" id="IPR002130">
    <property type="entry name" value="Cyclophilin-type_PPIase_dom"/>
</dbReference>
<comment type="caution">
    <text evidence="7">The sequence shown here is derived from an EMBL/GenBank/DDBJ whole genome shotgun (WGS) entry which is preliminary data.</text>
</comment>
<dbReference type="InterPro" id="IPR024936">
    <property type="entry name" value="Cyclophilin-type_PPIase"/>
</dbReference>
<name>A0A934K397_9BACT</name>
<reference evidence="7 8" key="1">
    <citation type="submission" date="2020-10" db="EMBL/GenBank/DDBJ databases">
        <title>Ca. Dormibacterota MAGs.</title>
        <authorList>
            <person name="Montgomery K."/>
        </authorList>
    </citation>
    <scope>NUCLEOTIDE SEQUENCE [LARGE SCALE GENOMIC DNA]</scope>
    <source>
        <strain evidence="7">SC8812_S17_18</strain>
    </source>
</reference>
<sequence length="159" mass="16795">MHVYSAAPPTQIDASKLYKVTITTAKGAIVLCLQPTLAPATVNSFVVLARNHFYDGLKFHRVVAGFVVQGGDPQGTGSGGPGFQFTDEPVRQQYVLGAVAMANSGKNTNGSQFFICIADDTASLQPLYNLFGKVSSGIDVAQKIAQGDVMQTVTVAQQQ</sequence>
<dbReference type="CDD" id="cd00317">
    <property type="entry name" value="cyclophilin"/>
    <property type="match status" value="1"/>
</dbReference>
<proteinExistence type="inferred from homology"/>
<dbReference type="PROSITE" id="PS50072">
    <property type="entry name" value="CSA_PPIASE_2"/>
    <property type="match status" value="1"/>
</dbReference>
<evidence type="ECO:0000256" key="1">
    <source>
        <dbReference type="ARBA" id="ARBA00002388"/>
    </source>
</evidence>
<accession>A0A934K397</accession>
<feature type="domain" description="PPIase cyclophilin-type" evidence="6">
    <location>
        <begin position="27"/>
        <end position="146"/>
    </location>
</feature>
<evidence type="ECO:0000256" key="3">
    <source>
        <dbReference type="ARBA" id="ARBA00023110"/>
    </source>
</evidence>
<keyword evidence="3 5" id="KW-0697">Rotamase</keyword>
<evidence type="ECO:0000256" key="2">
    <source>
        <dbReference type="ARBA" id="ARBA00007365"/>
    </source>
</evidence>
<gene>
    <name evidence="7" type="ORF">JF886_11400</name>
</gene>
<dbReference type="GO" id="GO:0003755">
    <property type="term" value="F:peptidyl-prolyl cis-trans isomerase activity"/>
    <property type="evidence" value="ECO:0007669"/>
    <property type="project" value="UniProtKB-UniRule"/>
</dbReference>
<dbReference type="SUPFAM" id="SSF50891">
    <property type="entry name" value="Cyclophilin-like"/>
    <property type="match status" value="1"/>
</dbReference>
<dbReference type="EMBL" id="JAEKNS010000118">
    <property type="protein sequence ID" value="MBJ7595441.1"/>
    <property type="molecule type" value="Genomic_DNA"/>
</dbReference>
<protein>
    <recommendedName>
        <fullName evidence="5">Peptidyl-prolyl cis-trans isomerase</fullName>
        <shortName evidence="5">PPIase</shortName>
        <ecNumber evidence="5">5.2.1.8</ecNumber>
    </recommendedName>
</protein>
<dbReference type="AlphaFoldDB" id="A0A934K397"/>
<dbReference type="Proteomes" id="UP000606991">
    <property type="component" value="Unassembled WGS sequence"/>
</dbReference>
<keyword evidence="4 5" id="KW-0413">Isomerase</keyword>
<comment type="similarity">
    <text evidence="2 5">Belongs to the cyclophilin-type PPIase family.</text>
</comment>
<comment type="function">
    <text evidence="1 5">PPIases accelerate the folding of proteins. It catalyzes the cis-trans isomerization of proline imidic peptide bonds in oligopeptides.</text>
</comment>
<evidence type="ECO:0000256" key="4">
    <source>
        <dbReference type="ARBA" id="ARBA00023235"/>
    </source>
</evidence>
<evidence type="ECO:0000259" key="6">
    <source>
        <dbReference type="PROSITE" id="PS50072"/>
    </source>
</evidence>
<dbReference type="GO" id="GO:0006457">
    <property type="term" value="P:protein folding"/>
    <property type="evidence" value="ECO:0007669"/>
    <property type="project" value="InterPro"/>
</dbReference>
<dbReference type="EC" id="5.2.1.8" evidence="5"/>
<dbReference type="PROSITE" id="PS00170">
    <property type="entry name" value="CSA_PPIASE_1"/>
    <property type="match status" value="1"/>
</dbReference>
<dbReference type="InterPro" id="IPR044666">
    <property type="entry name" value="Cyclophilin_A-like"/>
</dbReference>
<dbReference type="InterPro" id="IPR020892">
    <property type="entry name" value="Cyclophilin-type_PPIase_CS"/>
</dbReference>
<dbReference type="Gene3D" id="2.40.100.10">
    <property type="entry name" value="Cyclophilin-like"/>
    <property type="match status" value="1"/>
</dbReference>
<dbReference type="PIRSF" id="PIRSF001467">
    <property type="entry name" value="Peptidylpro_ismrse"/>
    <property type="match status" value="1"/>
</dbReference>
<evidence type="ECO:0000313" key="7">
    <source>
        <dbReference type="EMBL" id="MBJ7595441.1"/>
    </source>
</evidence>
<organism evidence="7 8">
    <name type="scientific">Candidatus Aeolococcus gillhamiae</name>
    <dbReference type="NCBI Taxonomy" id="3127015"/>
    <lineage>
        <taxon>Bacteria</taxon>
        <taxon>Bacillati</taxon>
        <taxon>Candidatus Dormiibacterota</taxon>
        <taxon>Candidatus Dormibacteria</taxon>
        <taxon>Candidatus Aeolococcales</taxon>
        <taxon>Candidatus Aeolococcaceae</taxon>
        <taxon>Candidatus Aeolococcus</taxon>
    </lineage>
</organism>
<comment type="catalytic activity">
    <reaction evidence="5">
        <text>[protein]-peptidylproline (omega=180) = [protein]-peptidylproline (omega=0)</text>
        <dbReference type="Rhea" id="RHEA:16237"/>
        <dbReference type="Rhea" id="RHEA-COMP:10747"/>
        <dbReference type="Rhea" id="RHEA-COMP:10748"/>
        <dbReference type="ChEBI" id="CHEBI:83833"/>
        <dbReference type="ChEBI" id="CHEBI:83834"/>
        <dbReference type="EC" id="5.2.1.8"/>
    </reaction>
</comment>
<dbReference type="Pfam" id="PF00160">
    <property type="entry name" value="Pro_isomerase"/>
    <property type="match status" value="1"/>
</dbReference>